<dbReference type="VEuPathDB" id="FungiDB:ASPWEDRAFT_35220"/>
<dbReference type="PANTHER" id="PTHR31944:SF131">
    <property type="entry name" value="HEME-RESPONSIVE ZINC FINGER TRANSCRIPTION FACTOR HAP1"/>
    <property type="match status" value="1"/>
</dbReference>
<reference evidence="8" key="1">
    <citation type="journal article" date="2017" name="Genome Biol.">
        <title>Comparative genomics reveals high biological diversity and specific adaptations in the industrially and medically important fungal genus Aspergillus.</title>
        <authorList>
            <person name="de Vries R.P."/>
            <person name="Riley R."/>
            <person name="Wiebenga A."/>
            <person name="Aguilar-Osorio G."/>
            <person name="Amillis S."/>
            <person name="Uchima C.A."/>
            <person name="Anderluh G."/>
            <person name="Asadollahi M."/>
            <person name="Askin M."/>
            <person name="Barry K."/>
            <person name="Battaglia E."/>
            <person name="Bayram O."/>
            <person name="Benocci T."/>
            <person name="Braus-Stromeyer S.A."/>
            <person name="Caldana C."/>
            <person name="Canovas D."/>
            <person name="Cerqueira G.C."/>
            <person name="Chen F."/>
            <person name="Chen W."/>
            <person name="Choi C."/>
            <person name="Clum A."/>
            <person name="Dos Santos R.A."/>
            <person name="Damasio A.R."/>
            <person name="Diallinas G."/>
            <person name="Emri T."/>
            <person name="Fekete E."/>
            <person name="Flipphi M."/>
            <person name="Freyberg S."/>
            <person name="Gallo A."/>
            <person name="Gournas C."/>
            <person name="Habgood R."/>
            <person name="Hainaut M."/>
            <person name="Harispe M.L."/>
            <person name="Henrissat B."/>
            <person name="Hilden K.S."/>
            <person name="Hope R."/>
            <person name="Hossain A."/>
            <person name="Karabika E."/>
            <person name="Karaffa L."/>
            <person name="Karanyi Z."/>
            <person name="Krasevec N."/>
            <person name="Kuo A."/>
            <person name="Kusch H."/>
            <person name="LaButti K."/>
            <person name="Lagendijk E.L."/>
            <person name="Lapidus A."/>
            <person name="Levasseur A."/>
            <person name="Lindquist E."/>
            <person name="Lipzen A."/>
            <person name="Logrieco A.F."/>
            <person name="MacCabe A."/>
            <person name="Maekelae M.R."/>
            <person name="Malavazi I."/>
            <person name="Melin P."/>
            <person name="Meyer V."/>
            <person name="Mielnichuk N."/>
            <person name="Miskei M."/>
            <person name="Molnar A.P."/>
            <person name="Mule G."/>
            <person name="Ngan C.Y."/>
            <person name="Orejas M."/>
            <person name="Orosz E."/>
            <person name="Ouedraogo J.P."/>
            <person name="Overkamp K.M."/>
            <person name="Park H.-S."/>
            <person name="Perrone G."/>
            <person name="Piumi F."/>
            <person name="Punt P.J."/>
            <person name="Ram A.F."/>
            <person name="Ramon A."/>
            <person name="Rauscher S."/>
            <person name="Record E."/>
            <person name="Riano-Pachon D.M."/>
            <person name="Robert V."/>
            <person name="Roehrig J."/>
            <person name="Ruller R."/>
            <person name="Salamov A."/>
            <person name="Salih N.S."/>
            <person name="Samson R.A."/>
            <person name="Sandor E."/>
            <person name="Sanguinetti M."/>
            <person name="Schuetze T."/>
            <person name="Sepcic K."/>
            <person name="Shelest E."/>
            <person name="Sherlock G."/>
            <person name="Sophianopoulou V."/>
            <person name="Squina F.M."/>
            <person name="Sun H."/>
            <person name="Susca A."/>
            <person name="Todd R.B."/>
            <person name="Tsang A."/>
            <person name="Unkles S.E."/>
            <person name="van de Wiele N."/>
            <person name="van Rossen-Uffink D."/>
            <person name="Oliveira J.V."/>
            <person name="Vesth T.C."/>
            <person name="Visser J."/>
            <person name="Yu J.-H."/>
            <person name="Zhou M."/>
            <person name="Andersen M.R."/>
            <person name="Archer D.B."/>
            <person name="Baker S.E."/>
            <person name="Benoit I."/>
            <person name="Brakhage A.A."/>
            <person name="Braus G.H."/>
            <person name="Fischer R."/>
            <person name="Frisvad J.C."/>
            <person name="Goldman G.H."/>
            <person name="Houbraken J."/>
            <person name="Oakley B."/>
            <person name="Pocsi I."/>
            <person name="Scazzocchio C."/>
            <person name="Seiboth B."/>
            <person name="vanKuyk P.A."/>
            <person name="Wortman J."/>
            <person name="Dyer P.S."/>
            <person name="Grigoriev I.V."/>
        </authorList>
    </citation>
    <scope>NUCLEOTIDE SEQUENCE [LARGE SCALE GENOMIC DNA]</scope>
    <source>
        <strain evidence="8">DTO 134E9</strain>
    </source>
</reference>
<keyword evidence="3" id="KW-0805">Transcription regulation</keyword>
<keyword evidence="4" id="KW-0238">DNA-binding</keyword>
<dbReference type="OrthoDB" id="2406834at2759"/>
<dbReference type="GO" id="GO:0046872">
    <property type="term" value="F:metal ion binding"/>
    <property type="evidence" value="ECO:0007669"/>
    <property type="project" value="UniProtKB-KW"/>
</dbReference>
<dbReference type="GO" id="GO:0000978">
    <property type="term" value="F:RNA polymerase II cis-regulatory region sequence-specific DNA binding"/>
    <property type="evidence" value="ECO:0007669"/>
    <property type="project" value="TreeGrafter"/>
</dbReference>
<dbReference type="RefSeq" id="XP_040695308.1">
    <property type="nucleotide sequence ID" value="XM_040834178.1"/>
</dbReference>
<dbReference type="PANTHER" id="PTHR31944">
    <property type="entry name" value="HEME-RESPONSIVE ZINC FINGER TRANSCRIPTION FACTOR HAP1"/>
    <property type="match status" value="1"/>
</dbReference>
<dbReference type="GO" id="GO:0005634">
    <property type="term" value="C:nucleus"/>
    <property type="evidence" value="ECO:0007669"/>
    <property type="project" value="TreeGrafter"/>
</dbReference>
<accession>A0A1L9S396</accession>
<organism evidence="7 8">
    <name type="scientific">Aspergillus wentii DTO 134E9</name>
    <dbReference type="NCBI Taxonomy" id="1073089"/>
    <lineage>
        <taxon>Eukaryota</taxon>
        <taxon>Fungi</taxon>
        <taxon>Dikarya</taxon>
        <taxon>Ascomycota</taxon>
        <taxon>Pezizomycotina</taxon>
        <taxon>Eurotiomycetes</taxon>
        <taxon>Eurotiomycetidae</taxon>
        <taxon>Eurotiales</taxon>
        <taxon>Aspergillaceae</taxon>
        <taxon>Aspergillus</taxon>
        <taxon>Aspergillus subgen. Cremei</taxon>
    </lineage>
</organism>
<evidence type="ECO:0000256" key="6">
    <source>
        <dbReference type="ARBA" id="ARBA00023242"/>
    </source>
</evidence>
<protein>
    <recommendedName>
        <fullName evidence="9">Transcription factor domain-containing protein</fullName>
    </recommendedName>
</protein>
<name>A0A1L9S396_ASPWE</name>
<dbReference type="InterPro" id="IPR051430">
    <property type="entry name" value="Fungal_TF_Env_Response"/>
</dbReference>
<dbReference type="GO" id="GO:0001228">
    <property type="term" value="F:DNA-binding transcription activator activity, RNA polymerase II-specific"/>
    <property type="evidence" value="ECO:0007669"/>
    <property type="project" value="TreeGrafter"/>
</dbReference>
<dbReference type="CDD" id="cd12148">
    <property type="entry name" value="fungal_TF_MHR"/>
    <property type="match status" value="1"/>
</dbReference>
<dbReference type="EMBL" id="KV878209">
    <property type="protein sequence ID" value="OJJ41632.1"/>
    <property type="molecule type" value="Genomic_DNA"/>
</dbReference>
<dbReference type="GeneID" id="63750026"/>
<evidence type="ECO:0000256" key="2">
    <source>
        <dbReference type="ARBA" id="ARBA00022833"/>
    </source>
</evidence>
<keyword evidence="1" id="KW-0479">Metal-binding</keyword>
<keyword evidence="8" id="KW-1185">Reference proteome</keyword>
<dbReference type="AlphaFoldDB" id="A0A1L9S396"/>
<keyword evidence="5" id="KW-0804">Transcription</keyword>
<evidence type="ECO:0000256" key="4">
    <source>
        <dbReference type="ARBA" id="ARBA00023125"/>
    </source>
</evidence>
<evidence type="ECO:0000256" key="3">
    <source>
        <dbReference type="ARBA" id="ARBA00023015"/>
    </source>
</evidence>
<keyword evidence="2" id="KW-0862">Zinc</keyword>
<evidence type="ECO:0000256" key="5">
    <source>
        <dbReference type="ARBA" id="ARBA00023163"/>
    </source>
</evidence>
<gene>
    <name evidence="7" type="ORF">ASPWEDRAFT_35220</name>
</gene>
<dbReference type="Proteomes" id="UP000184383">
    <property type="component" value="Unassembled WGS sequence"/>
</dbReference>
<keyword evidence="6" id="KW-0539">Nucleus</keyword>
<evidence type="ECO:0000256" key="1">
    <source>
        <dbReference type="ARBA" id="ARBA00022723"/>
    </source>
</evidence>
<sequence>MGKVIKAQIPSSTSSLEQTWQSMPTRKTADVLVQNYFRTMELPFPIFHICSFNVGYERSWSSPSDASPTFLSQLLLVMYRSAILSGYGPEHQLRQARQWASDTQ</sequence>
<proteinExistence type="predicted"/>
<evidence type="ECO:0000313" key="7">
    <source>
        <dbReference type="EMBL" id="OJJ41632.1"/>
    </source>
</evidence>
<evidence type="ECO:0000313" key="8">
    <source>
        <dbReference type="Proteomes" id="UP000184383"/>
    </source>
</evidence>
<evidence type="ECO:0008006" key="9">
    <source>
        <dbReference type="Google" id="ProtNLM"/>
    </source>
</evidence>